<dbReference type="AlphaFoldDB" id="A0A396SGX4"/>
<dbReference type="Proteomes" id="UP000265692">
    <property type="component" value="Unassembled WGS sequence"/>
</dbReference>
<organism evidence="1 2">
    <name type="scientific">Ureibacillus yapensis</name>
    <dbReference type="NCBI Taxonomy" id="2304605"/>
    <lineage>
        <taxon>Bacteria</taxon>
        <taxon>Bacillati</taxon>
        <taxon>Bacillota</taxon>
        <taxon>Bacilli</taxon>
        <taxon>Bacillales</taxon>
        <taxon>Caryophanaceae</taxon>
        <taxon>Ureibacillus</taxon>
    </lineage>
</organism>
<reference evidence="1 2" key="1">
    <citation type="submission" date="2018-08" db="EMBL/GenBank/DDBJ databases">
        <title>Lysinibacillus sp. YLB-03 draft genome sequence.</title>
        <authorList>
            <person name="Yu L."/>
        </authorList>
    </citation>
    <scope>NUCLEOTIDE SEQUENCE [LARGE SCALE GENOMIC DNA]</scope>
    <source>
        <strain evidence="1 2">YLB-03</strain>
    </source>
</reference>
<keyword evidence="2" id="KW-1185">Reference proteome</keyword>
<gene>
    <name evidence="1" type="ORF">D1B33_05425</name>
</gene>
<accession>A0A396SGX4</accession>
<dbReference type="EMBL" id="QWEI01000002">
    <property type="protein sequence ID" value="RHW38327.1"/>
    <property type="molecule type" value="Genomic_DNA"/>
</dbReference>
<protein>
    <submittedName>
        <fullName evidence="1">Uncharacterized protein</fullName>
    </submittedName>
</protein>
<sequence length="106" mass="12870">MLKTVYNGGVNIKKIDYVDNVVAYMVKHMTKSSIYVRIFSKKAYSCSRNLEKPQELYGAQAEYLYQKMLEEERKEVYSYQYENNQTFKLVYYKEYNFNRNYSRSNK</sequence>
<evidence type="ECO:0000313" key="2">
    <source>
        <dbReference type="Proteomes" id="UP000265692"/>
    </source>
</evidence>
<proteinExistence type="predicted"/>
<name>A0A396SGX4_9BACL</name>
<comment type="caution">
    <text evidence="1">The sequence shown here is derived from an EMBL/GenBank/DDBJ whole genome shotgun (WGS) entry which is preliminary data.</text>
</comment>
<evidence type="ECO:0000313" key="1">
    <source>
        <dbReference type="EMBL" id="RHW38327.1"/>
    </source>
</evidence>